<keyword evidence="7 8" id="KW-0694">RNA-binding</keyword>
<dbReference type="OrthoDB" id="5864971at2759"/>
<dbReference type="Gene3D" id="4.10.60.30">
    <property type="entry name" value="Nanos, RNA-binding domain"/>
    <property type="match status" value="1"/>
</dbReference>
<protein>
    <submittedName>
        <fullName evidence="10">Nanos-like protein</fullName>
    </submittedName>
</protein>
<evidence type="ECO:0000256" key="4">
    <source>
        <dbReference type="ARBA" id="ARBA00022771"/>
    </source>
</evidence>
<name>A0A3M7RXL1_BRAPC</name>
<comment type="caution">
    <text evidence="10">The sequence shown here is derived from an EMBL/GenBank/DDBJ whole genome shotgun (WGS) entry which is preliminary data.</text>
</comment>
<keyword evidence="3" id="KW-0479">Metal-binding</keyword>
<organism evidence="10 11">
    <name type="scientific">Brachionus plicatilis</name>
    <name type="common">Marine rotifer</name>
    <name type="synonym">Brachionus muelleri</name>
    <dbReference type="NCBI Taxonomy" id="10195"/>
    <lineage>
        <taxon>Eukaryota</taxon>
        <taxon>Metazoa</taxon>
        <taxon>Spiralia</taxon>
        <taxon>Gnathifera</taxon>
        <taxon>Rotifera</taxon>
        <taxon>Eurotatoria</taxon>
        <taxon>Monogononta</taxon>
        <taxon>Pseudotrocha</taxon>
        <taxon>Ploima</taxon>
        <taxon>Brachionidae</taxon>
        <taxon>Brachionus</taxon>
    </lineage>
</organism>
<evidence type="ECO:0000256" key="2">
    <source>
        <dbReference type="ARBA" id="ARBA00022490"/>
    </source>
</evidence>
<dbReference type="STRING" id="10195.A0A3M7RXL1"/>
<evidence type="ECO:0000256" key="3">
    <source>
        <dbReference type="ARBA" id="ARBA00022723"/>
    </source>
</evidence>
<evidence type="ECO:0000256" key="6">
    <source>
        <dbReference type="ARBA" id="ARBA00022845"/>
    </source>
</evidence>
<evidence type="ECO:0000256" key="8">
    <source>
        <dbReference type="PROSITE-ProRule" id="PRU00855"/>
    </source>
</evidence>
<dbReference type="GO" id="GO:0003723">
    <property type="term" value="F:RNA binding"/>
    <property type="evidence" value="ECO:0007669"/>
    <property type="project" value="UniProtKB-UniRule"/>
</dbReference>
<evidence type="ECO:0000256" key="1">
    <source>
        <dbReference type="ARBA" id="ARBA00004496"/>
    </source>
</evidence>
<dbReference type="EMBL" id="REGN01002441">
    <property type="protein sequence ID" value="RNA28057.1"/>
    <property type="molecule type" value="Genomic_DNA"/>
</dbReference>
<keyword evidence="2" id="KW-0963">Cytoplasm</keyword>
<dbReference type="GO" id="GO:0008270">
    <property type="term" value="F:zinc ion binding"/>
    <property type="evidence" value="ECO:0007669"/>
    <property type="project" value="UniProtKB-KW"/>
</dbReference>
<dbReference type="InterPro" id="IPR038129">
    <property type="entry name" value="Nanos_sf"/>
</dbReference>
<reference evidence="10 11" key="1">
    <citation type="journal article" date="2018" name="Sci. Rep.">
        <title>Genomic signatures of local adaptation to the degree of environmental predictability in rotifers.</title>
        <authorList>
            <person name="Franch-Gras L."/>
            <person name="Hahn C."/>
            <person name="Garcia-Roger E.M."/>
            <person name="Carmona M.J."/>
            <person name="Serra M."/>
            <person name="Gomez A."/>
        </authorList>
    </citation>
    <scope>NUCLEOTIDE SEQUENCE [LARGE SCALE GENOMIC DNA]</scope>
    <source>
        <strain evidence="10">HYR1</strain>
    </source>
</reference>
<dbReference type="AlphaFoldDB" id="A0A3M7RXL1"/>
<evidence type="ECO:0000256" key="5">
    <source>
        <dbReference type="ARBA" id="ARBA00022833"/>
    </source>
</evidence>
<proteinExistence type="inferred from homology"/>
<dbReference type="GO" id="GO:0005737">
    <property type="term" value="C:cytoplasm"/>
    <property type="evidence" value="ECO:0007669"/>
    <property type="project" value="UniProtKB-SubCell"/>
</dbReference>
<keyword evidence="6 8" id="KW-0810">Translation regulation</keyword>
<comment type="subcellular location">
    <subcellularLocation>
        <location evidence="1">Cytoplasm</location>
    </subcellularLocation>
</comment>
<dbReference type="InterPro" id="IPR008705">
    <property type="entry name" value="Nanos/Xcar2"/>
</dbReference>
<keyword evidence="5" id="KW-0862">Zinc</keyword>
<accession>A0A3M7RXL1</accession>
<dbReference type="GO" id="GO:0006417">
    <property type="term" value="P:regulation of translation"/>
    <property type="evidence" value="ECO:0007669"/>
    <property type="project" value="UniProtKB-UniRule"/>
</dbReference>
<evidence type="ECO:0000313" key="10">
    <source>
        <dbReference type="EMBL" id="RNA28057.1"/>
    </source>
</evidence>
<feature type="domain" description="Nanos-type" evidence="9">
    <location>
        <begin position="126"/>
        <end position="180"/>
    </location>
</feature>
<dbReference type="Proteomes" id="UP000276133">
    <property type="component" value="Unassembled WGS sequence"/>
</dbReference>
<dbReference type="InterPro" id="IPR024161">
    <property type="entry name" value="Znf_nanos-typ"/>
</dbReference>
<dbReference type="PROSITE" id="PS51522">
    <property type="entry name" value="ZF_NANOS"/>
    <property type="match status" value="1"/>
</dbReference>
<gene>
    <name evidence="10" type="ORF">BpHYR1_049212</name>
</gene>
<keyword evidence="4 8" id="KW-0863">Zinc-finger</keyword>
<evidence type="ECO:0000313" key="11">
    <source>
        <dbReference type="Proteomes" id="UP000276133"/>
    </source>
</evidence>
<sequence>MSYQFSPLTIDTSNLNNWSTRHPWSPFSSPSFSPFNPPLSASFQYSQTSSASPSRPIFKSFQNSVMSPVRTGINKYAISSPRAISCQQENLPLSPRSMPKRSELIDMSETIRQAAMHRAMGGRIKICTFCKTNGESEQIYTSHALKDSNGNVVCPILKNYSCPECGASGERTHTKKYCPVLQKRLRHEMLKNITKSP</sequence>
<evidence type="ECO:0000256" key="7">
    <source>
        <dbReference type="ARBA" id="ARBA00022884"/>
    </source>
</evidence>
<dbReference type="PANTHER" id="PTHR12887">
    <property type="entry name" value="NANOS PROTEIN"/>
    <property type="match status" value="1"/>
</dbReference>
<evidence type="ECO:0000259" key="9">
    <source>
        <dbReference type="PROSITE" id="PS51522"/>
    </source>
</evidence>
<keyword evidence="11" id="KW-1185">Reference proteome</keyword>
<dbReference type="Pfam" id="PF05741">
    <property type="entry name" value="zf-nanos"/>
    <property type="match status" value="1"/>
</dbReference>
<comment type="similarity">
    <text evidence="8">Belongs to the nanos family.</text>
</comment>